<accession>A0ACB0YE31</accession>
<organism evidence="1 2">
    <name type="scientific">Meloidogyne enterolobii</name>
    <name type="common">Root-knot nematode worm</name>
    <name type="synonym">Meloidogyne mayaguensis</name>
    <dbReference type="NCBI Taxonomy" id="390850"/>
    <lineage>
        <taxon>Eukaryota</taxon>
        <taxon>Metazoa</taxon>
        <taxon>Ecdysozoa</taxon>
        <taxon>Nematoda</taxon>
        <taxon>Chromadorea</taxon>
        <taxon>Rhabditida</taxon>
        <taxon>Tylenchina</taxon>
        <taxon>Tylenchomorpha</taxon>
        <taxon>Tylenchoidea</taxon>
        <taxon>Meloidogynidae</taxon>
        <taxon>Meloidogyninae</taxon>
        <taxon>Meloidogyne</taxon>
    </lineage>
</organism>
<name>A0ACB0YE31_MELEN</name>
<evidence type="ECO:0000313" key="1">
    <source>
        <dbReference type="EMBL" id="CAK5042984.1"/>
    </source>
</evidence>
<gene>
    <name evidence="1" type="ORF">MENTE1834_LOCUS11018</name>
</gene>
<reference evidence="1" key="1">
    <citation type="submission" date="2023-11" db="EMBL/GenBank/DDBJ databases">
        <authorList>
            <person name="Poullet M."/>
        </authorList>
    </citation>
    <scope>NUCLEOTIDE SEQUENCE</scope>
    <source>
        <strain evidence="1">E1834</strain>
    </source>
</reference>
<protein>
    <submittedName>
        <fullName evidence="1">Uncharacterized protein</fullName>
    </submittedName>
</protein>
<comment type="caution">
    <text evidence="1">The sequence shown here is derived from an EMBL/GenBank/DDBJ whole genome shotgun (WGS) entry which is preliminary data.</text>
</comment>
<sequence length="63" mass="7089">MPGMETLPFGHRRNNLTSAGQRPQQKRPITSTTPPPTTIDLNLQDLPGSSGWTETDYRNRYCS</sequence>
<keyword evidence="2" id="KW-1185">Reference proteome</keyword>
<dbReference type="EMBL" id="CAVMJV010000010">
    <property type="protein sequence ID" value="CAK5042984.1"/>
    <property type="molecule type" value="Genomic_DNA"/>
</dbReference>
<dbReference type="Proteomes" id="UP001497535">
    <property type="component" value="Unassembled WGS sequence"/>
</dbReference>
<proteinExistence type="predicted"/>
<evidence type="ECO:0000313" key="2">
    <source>
        <dbReference type="Proteomes" id="UP001497535"/>
    </source>
</evidence>